<dbReference type="GO" id="GO:0005886">
    <property type="term" value="C:plasma membrane"/>
    <property type="evidence" value="ECO:0007669"/>
    <property type="project" value="TreeGrafter"/>
</dbReference>
<dbReference type="InterPro" id="IPR011701">
    <property type="entry name" value="MFS"/>
</dbReference>
<name>A0A9N9U7H9_9HYPO</name>
<feature type="transmembrane region" description="Helical" evidence="8">
    <location>
        <begin position="332"/>
        <end position="350"/>
    </location>
</feature>
<feature type="domain" description="Major facilitator superfamily (MFS) profile" evidence="9">
    <location>
        <begin position="30"/>
        <end position="519"/>
    </location>
</feature>
<evidence type="ECO:0000313" key="10">
    <source>
        <dbReference type="EMBL" id="CAG9983685.1"/>
    </source>
</evidence>
<keyword evidence="2" id="KW-0813">Transport</keyword>
<dbReference type="InterPro" id="IPR020846">
    <property type="entry name" value="MFS_dom"/>
</dbReference>
<feature type="transmembrane region" description="Helical" evidence="8">
    <location>
        <begin position="64"/>
        <end position="83"/>
    </location>
</feature>
<sequence length="552" mass="59068">MAENTPAELPDNETVATTPQMQRGVRFWGVFASLCVLAFISALDVSIIATALPKITADIGGGSQFVWIANCFVISSTVLQPLFGQVADIFGRRYPLALSIVVFALGSGIGGGSHNVGMLIAGRTIQGVGGGGIYVLIDIVCCDLVPLRERGKYLGMMFSGAGVAAALGPPVGGALAESDWRWIFWMNLPICGLALALLLIFLKPQPRSTDVPWTTAIKEQVDYVGALLLIPSLFAVLFGLIMGGVQYPWSSWRVIVPLVLGILGWVAFHLHQHFFATHPSVPSRLFANRTSATAFALTFLSSMLVQATTYLIPVYFQGVLNTTVLQSGTYFLPYAMGALFSAVLGGALLSKFGAYRPVHAAAFAVSAVAFGLFTLLDSGTKTVAWAFFQLIAAAGTGVTMSTMLPAIMAGLPESDVALSSAAYSFIRNFGLIWGITVPGIIFSSVADMNLHRISDAHLQDSLRGGAAYSFASQAHVLQHKYPNEVWDQVNDVYARALRAVWWFAIGVSIVSFFAVAGEEGLELRTELETEFGIDEEKEPQGSSSSRENGQAK</sequence>
<keyword evidence="3 8" id="KW-0812">Transmembrane</keyword>
<evidence type="ECO:0000313" key="11">
    <source>
        <dbReference type="Proteomes" id="UP000754883"/>
    </source>
</evidence>
<reference evidence="11" key="1">
    <citation type="submission" date="2019-06" db="EMBL/GenBank/DDBJ databases">
        <authorList>
            <person name="Broberg M."/>
        </authorList>
    </citation>
    <scope>NUCLEOTIDE SEQUENCE [LARGE SCALE GENOMIC DNA]</scope>
</reference>
<feature type="transmembrane region" description="Helical" evidence="8">
    <location>
        <begin position="499"/>
        <end position="517"/>
    </location>
</feature>
<evidence type="ECO:0000256" key="1">
    <source>
        <dbReference type="ARBA" id="ARBA00004141"/>
    </source>
</evidence>
<keyword evidence="11" id="KW-1185">Reference proteome</keyword>
<dbReference type="GO" id="GO:0022857">
    <property type="term" value="F:transmembrane transporter activity"/>
    <property type="evidence" value="ECO:0007669"/>
    <property type="project" value="InterPro"/>
</dbReference>
<evidence type="ECO:0000256" key="3">
    <source>
        <dbReference type="ARBA" id="ARBA00022692"/>
    </source>
</evidence>
<feature type="transmembrane region" description="Helical" evidence="8">
    <location>
        <begin position="223"/>
        <end position="245"/>
    </location>
</feature>
<dbReference type="OrthoDB" id="10021397at2759"/>
<evidence type="ECO:0000256" key="5">
    <source>
        <dbReference type="ARBA" id="ARBA00023136"/>
    </source>
</evidence>
<feature type="transmembrane region" description="Helical" evidence="8">
    <location>
        <begin position="292"/>
        <end position="312"/>
    </location>
</feature>
<dbReference type="SUPFAM" id="SSF103473">
    <property type="entry name" value="MFS general substrate transporter"/>
    <property type="match status" value="1"/>
</dbReference>
<dbReference type="Proteomes" id="UP000754883">
    <property type="component" value="Unassembled WGS sequence"/>
</dbReference>
<feature type="compositionally biased region" description="Polar residues" evidence="7">
    <location>
        <begin position="540"/>
        <end position="552"/>
    </location>
</feature>
<feature type="region of interest" description="Disordered" evidence="7">
    <location>
        <begin position="529"/>
        <end position="552"/>
    </location>
</feature>
<evidence type="ECO:0000259" key="9">
    <source>
        <dbReference type="PROSITE" id="PS50850"/>
    </source>
</evidence>
<comment type="subcellular location">
    <subcellularLocation>
        <location evidence="1">Membrane</location>
        <topology evidence="1">Multi-pass membrane protein</topology>
    </subcellularLocation>
</comment>
<feature type="transmembrane region" description="Helical" evidence="8">
    <location>
        <begin position="27"/>
        <end position="52"/>
    </location>
</feature>
<feature type="transmembrane region" description="Helical" evidence="8">
    <location>
        <begin position="357"/>
        <end position="376"/>
    </location>
</feature>
<evidence type="ECO:0000256" key="8">
    <source>
        <dbReference type="SAM" id="Phobius"/>
    </source>
</evidence>
<evidence type="ECO:0000256" key="6">
    <source>
        <dbReference type="ARBA" id="ARBA00023180"/>
    </source>
</evidence>
<feature type="transmembrane region" description="Helical" evidence="8">
    <location>
        <begin position="382"/>
        <end position="404"/>
    </location>
</feature>
<feature type="transmembrane region" description="Helical" evidence="8">
    <location>
        <begin position="425"/>
        <end position="446"/>
    </location>
</feature>
<feature type="transmembrane region" description="Helical" evidence="8">
    <location>
        <begin position="125"/>
        <end position="146"/>
    </location>
</feature>
<keyword evidence="6" id="KW-0325">Glycoprotein</keyword>
<dbReference type="PANTHER" id="PTHR23501:SF187">
    <property type="entry name" value="MAJOR FACILITATOR SUPERFAMILY (MFS) PROFILE DOMAIN-CONTAINING PROTEIN"/>
    <property type="match status" value="1"/>
</dbReference>
<keyword evidence="4 8" id="KW-1133">Transmembrane helix</keyword>
<dbReference type="PRINTS" id="PR01036">
    <property type="entry name" value="TCRTETB"/>
</dbReference>
<organism evidence="10 11">
    <name type="scientific">Clonostachys byssicola</name>
    <dbReference type="NCBI Taxonomy" id="160290"/>
    <lineage>
        <taxon>Eukaryota</taxon>
        <taxon>Fungi</taxon>
        <taxon>Dikarya</taxon>
        <taxon>Ascomycota</taxon>
        <taxon>Pezizomycotina</taxon>
        <taxon>Sordariomycetes</taxon>
        <taxon>Hypocreomycetidae</taxon>
        <taxon>Hypocreales</taxon>
        <taxon>Bionectriaceae</taxon>
        <taxon>Clonostachys</taxon>
    </lineage>
</organism>
<reference evidence="10 11" key="2">
    <citation type="submission" date="2021-10" db="EMBL/GenBank/DDBJ databases">
        <authorList>
            <person name="Piombo E."/>
        </authorList>
    </citation>
    <scope>NUCLEOTIDE SEQUENCE [LARGE SCALE GENOMIC DNA]</scope>
</reference>
<dbReference type="Gene3D" id="1.20.1250.20">
    <property type="entry name" value="MFS general substrate transporter like domains"/>
    <property type="match status" value="1"/>
</dbReference>
<dbReference type="PANTHER" id="PTHR23501">
    <property type="entry name" value="MAJOR FACILITATOR SUPERFAMILY"/>
    <property type="match status" value="1"/>
</dbReference>
<dbReference type="Pfam" id="PF07690">
    <property type="entry name" value="MFS_1"/>
    <property type="match status" value="1"/>
</dbReference>
<dbReference type="InterPro" id="IPR036259">
    <property type="entry name" value="MFS_trans_sf"/>
</dbReference>
<evidence type="ECO:0000256" key="7">
    <source>
        <dbReference type="SAM" id="MobiDB-lite"/>
    </source>
</evidence>
<dbReference type="Gene3D" id="1.20.1720.10">
    <property type="entry name" value="Multidrug resistance protein D"/>
    <property type="match status" value="1"/>
</dbReference>
<feature type="transmembrane region" description="Helical" evidence="8">
    <location>
        <begin position="182"/>
        <end position="202"/>
    </location>
</feature>
<dbReference type="PROSITE" id="PS50850">
    <property type="entry name" value="MFS"/>
    <property type="match status" value="1"/>
</dbReference>
<evidence type="ECO:0000256" key="2">
    <source>
        <dbReference type="ARBA" id="ARBA00022448"/>
    </source>
</evidence>
<evidence type="ECO:0000256" key="4">
    <source>
        <dbReference type="ARBA" id="ARBA00022989"/>
    </source>
</evidence>
<proteinExistence type="predicted"/>
<keyword evidence="5 8" id="KW-0472">Membrane</keyword>
<comment type="caution">
    <text evidence="10">The sequence shown here is derived from an EMBL/GenBank/DDBJ whole genome shotgun (WGS) entry which is preliminary data.</text>
</comment>
<dbReference type="EMBL" id="CABFNO020001372">
    <property type="protein sequence ID" value="CAG9983685.1"/>
    <property type="molecule type" value="Genomic_DNA"/>
</dbReference>
<protein>
    <recommendedName>
        <fullName evidence="9">Major facilitator superfamily (MFS) profile domain-containing protein</fullName>
    </recommendedName>
</protein>
<feature type="transmembrane region" description="Helical" evidence="8">
    <location>
        <begin position="95"/>
        <end position="113"/>
    </location>
</feature>
<feature type="transmembrane region" description="Helical" evidence="8">
    <location>
        <begin position="153"/>
        <end position="176"/>
    </location>
</feature>
<accession>A0A9N9U7H9</accession>
<gene>
    <name evidence="10" type="ORF">CBYS24578_00015350</name>
</gene>
<feature type="transmembrane region" description="Helical" evidence="8">
    <location>
        <begin position="251"/>
        <end position="271"/>
    </location>
</feature>
<dbReference type="AlphaFoldDB" id="A0A9N9U7H9"/>